<evidence type="ECO:0008006" key="3">
    <source>
        <dbReference type="Google" id="ProtNLM"/>
    </source>
</evidence>
<evidence type="ECO:0000313" key="2">
    <source>
        <dbReference type="Proteomes" id="UP001219525"/>
    </source>
</evidence>
<evidence type="ECO:0000313" key="1">
    <source>
        <dbReference type="EMBL" id="KAJ7195055.1"/>
    </source>
</evidence>
<name>A0AAD6UUW6_9AGAR</name>
<reference evidence="1" key="1">
    <citation type="submission" date="2023-03" db="EMBL/GenBank/DDBJ databases">
        <title>Massive genome expansion in bonnet fungi (Mycena s.s.) driven by repeated elements and novel gene families across ecological guilds.</title>
        <authorList>
            <consortium name="Lawrence Berkeley National Laboratory"/>
            <person name="Harder C.B."/>
            <person name="Miyauchi S."/>
            <person name="Viragh M."/>
            <person name="Kuo A."/>
            <person name="Thoen E."/>
            <person name="Andreopoulos B."/>
            <person name="Lu D."/>
            <person name="Skrede I."/>
            <person name="Drula E."/>
            <person name="Henrissat B."/>
            <person name="Morin E."/>
            <person name="Kohler A."/>
            <person name="Barry K."/>
            <person name="LaButti K."/>
            <person name="Morin E."/>
            <person name="Salamov A."/>
            <person name="Lipzen A."/>
            <person name="Mereny Z."/>
            <person name="Hegedus B."/>
            <person name="Baldrian P."/>
            <person name="Stursova M."/>
            <person name="Weitz H."/>
            <person name="Taylor A."/>
            <person name="Grigoriev I.V."/>
            <person name="Nagy L.G."/>
            <person name="Martin F."/>
            <person name="Kauserud H."/>
        </authorList>
    </citation>
    <scope>NUCLEOTIDE SEQUENCE</scope>
    <source>
        <strain evidence="1">9144</strain>
    </source>
</reference>
<protein>
    <recommendedName>
        <fullName evidence="3">Reverse transcriptase zinc-binding domain-containing protein</fullName>
    </recommendedName>
</protein>
<dbReference type="EMBL" id="JARJCW010000093">
    <property type="protein sequence ID" value="KAJ7195055.1"/>
    <property type="molecule type" value="Genomic_DNA"/>
</dbReference>
<gene>
    <name evidence="1" type="ORF">GGX14DRAFT_377294</name>
</gene>
<keyword evidence="2" id="KW-1185">Reference proteome</keyword>
<organism evidence="1 2">
    <name type="scientific">Mycena pura</name>
    <dbReference type="NCBI Taxonomy" id="153505"/>
    <lineage>
        <taxon>Eukaryota</taxon>
        <taxon>Fungi</taxon>
        <taxon>Dikarya</taxon>
        <taxon>Basidiomycota</taxon>
        <taxon>Agaricomycotina</taxon>
        <taxon>Agaricomycetes</taxon>
        <taxon>Agaricomycetidae</taxon>
        <taxon>Agaricales</taxon>
        <taxon>Marasmiineae</taxon>
        <taxon>Mycenaceae</taxon>
        <taxon>Mycena</taxon>
    </lineage>
</organism>
<dbReference type="Proteomes" id="UP001219525">
    <property type="component" value="Unassembled WGS sequence"/>
</dbReference>
<accession>A0AAD6UUW6</accession>
<dbReference type="AlphaFoldDB" id="A0AAD6UUW6"/>
<proteinExistence type="predicted"/>
<sequence>QISQGSQQLFTKILKGRRPQPFRKATFINLDRIRCSVHELSQYTPTDEMIWKFIRSTNLRRLHRELFWKSIHNIFRVGDFWTHIENLETIVVCPTCAVPESLEHIAMECDASGAKLIWQLTEKLWSMKYSNWPILSWGLILGCNLVKFKHSNGKIIPAMGRLFAILVSTAWHTIWNIRNDKVLKNPHRNITDVEIHNRWLKSVNSALGRDRILTNKIKFGNLALNKDLVLRTWSGLLMNEDALPDDWTYTVGVLVGIHCTAIEIK</sequence>
<comment type="caution">
    <text evidence="1">The sequence shown here is derived from an EMBL/GenBank/DDBJ whole genome shotgun (WGS) entry which is preliminary data.</text>
</comment>
<feature type="non-terminal residue" evidence="1">
    <location>
        <position position="1"/>
    </location>
</feature>